<evidence type="ECO:0000313" key="2">
    <source>
        <dbReference type="EMBL" id="TWU09779.1"/>
    </source>
</evidence>
<dbReference type="PANTHER" id="PTHR12904">
    <property type="match status" value="1"/>
</dbReference>
<sequence>MTRGTVGRHRHAGRLAWYTVIDQIAANHAVYTEGGIGRLQMESRTAVPGDCRRSSEKLTPRRNTVNASHCSTIFASLIVLCLHFNCEARTYGDDGVAAKLEIAGAECETDKEGNIVGVYFRDELATAQDLSLFAELEHVTEIAISGVDLGDDGLKHLSSLATLKELDASETKCTDRDLENLASLTAIEWIDLSDTAITDASIDTLMKLPNLKWIDLSSTRVTVDGLGRLRKHNPELHVSEWWNYRAGVMGGRGLLDIQRATIIFDYVRASGSGGGWGGGSIEVSKPIDNDQSSASMSGGGGSIGPGSVSAALAYVDGIPTIRVGKHTVEIRNDGSDLFVDGQRFRITKKKLRISLTADGVATLLD</sequence>
<feature type="region of interest" description="Disordered" evidence="1">
    <location>
        <begin position="280"/>
        <end position="301"/>
    </location>
</feature>
<evidence type="ECO:0000313" key="3">
    <source>
        <dbReference type="Proteomes" id="UP000319908"/>
    </source>
</evidence>
<comment type="caution">
    <text evidence="2">The sequence shown here is derived from an EMBL/GenBank/DDBJ whole genome shotgun (WGS) entry which is preliminary data.</text>
</comment>
<dbReference type="SUPFAM" id="SSF52047">
    <property type="entry name" value="RNI-like"/>
    <property type="match status" value="1"/>
</dbReference>
<evidence type="ECO:0000256" key="1">
    <source>
        <dbReference type="SAM" id="MobiDB-lite"/>
    </source>
</evidence>
<name>A0A5C6BES0_9BACT</name>
<organism evidence="2 3">
    <name type="scientific">Allorhodopirellula heiligendammensis</name>
    <dbReference type="NCBI Taxonomy" id="2714739"/>
    <lineage>
        <taxon>Bacteria</taxon>
        <taxon>Pseudomonadati</taxon>
        <taxon>Planctomycetota</taxon>
        <taxon>Planctomycetia</taxon>
        <taxon>Pirellulales</taxon>
        <taxon>Pirellulaceae</taxon>
        <taxon>Allorhodopirellula</taxon>
    </lineage>
</organism>
<dbReference type="PANTHER" id="PTHR12904:SF23">
    <property type="entry name" value="PROTEIN ZER-1 HOMOLOG"/>
    <property type="match status" value="1"/>
</dbReference>
<gene>
    <name evidence="2" type="ORF">Poly21_55240</name>
</gene>
<dbReference type="InterPro" id="IPR051341">
    <property type="entry name" value="Zyg-11_UBL_adapter"/>
</dbReference>
<dbReference type="Gene3D" id="3.80.10.10">
    <property type="entry name" value="Ribonuclease Inhibitor"/>
    <property type="match status" value="1"/>
</dbReference>
<dbReference type="AlphaFoldDB" id="A0A5C6BES0"/>
<reference evidence="2 3" key="1">
    <citation type="journal article" date="2020" name="Antonie Van Leeuwenhoek">
        <title>Rhodopirellula heiligendammensis sp. nov., Rhodopirellula pilleata sp. nov., and Rhodopirellula solitaria sp. nov. isolated from natural or artificial marine surfaces in Northern Germany and California, USA, and emended description of the genus Rhodopirellula.</title>
        <authorList>
            <person name="Kallscheuer N."/>
            <person name="Wiegand S."/>
            <person name="Jogler M."/>
            <person name="Boedeker C."/>
            <person name="Peeters S.H."/>
            <person name="Rast P."/>
            <person name="Heuer A."/>
            <person name="Jetten M.S.M."/>
            <person name="Rohde M."/>
            <person name="Jogler C."/>
        </authorList>
    </citation>
    <scope>NUCLEOTIDE SEQUENCE [LARGE SCALE GENOMIC DNA]</scope>
    <source>
        <strain evidence="2 3">Poly21</strain>
    </source>
</reference>
<keyword evidence="3" id="KW-1185">Reference proteome</keyword>
<accession>A0A5C6BES0</accession>
<protein>
    <submittedName>
        <fullName evidence="2">Leucine Rich repeats (2 copies)</fullName>
    </submittedName>
</protein>
<dbReference type="InterPro" id="IPR032675">
    <property type="entry name" value="LRR_dom_sf"/>
</dbReference>
<proteinExistence type="predicted"/>
<dbReference type="EMBL" id="SJPU01000008">
    <property type="protein sequence ID" value="TWU09779.1"/>
    <property type="molecule type" value="Genomic_DNA"/>
</dbReference>
<dbReference type="Proteomes" id="UP000319908">
    <property type="component" value="Unassembled WGS sequence"/>
</dbReference>